<name>A0A7C3RKQ2_DICTH</name>
<dbReference type="AlphaFoldDB" id="A0A7C3RKQ2"/>
<evidence type="ECO:0000256" key="1">
    <source>
        <dbReference type="SAM" id="MobiDB-lite"/>
    </source>
</evidence>
<dbReference type="EMBL" id="DTIN01000027">
    <property type="protein sequence ID" value="HFX13900.1"/>
    <property type="molecule type" value="Genomic_DNA"/>
</dbReference>
<comment type="caution">
    <text evidence="2">The sequence shown here is derived from an EMBL/GenBank/DDBJ whole genome shotgun (WGS) entry which is preliminary data.</text>
</comment>
<organism evidence="2">
    <name type="scientific">Dictyoglomus thermophilum</name>
    <dbReference type="NCBI Taxonomy" id="14"/>
    <lineage>
        <taxon>Bacteria</taxon>
        <taxon>Pseudomonadati</taxon>
        <taxon>Dictyoglomota</taxon>
        <taxon>Dictyoglomia</taxon>
        <taxon>Dictyoglomales</taxon>
        <taxon>Dictyoglomaceae</taxon>
        <taxon>Dictyoglomus</taxon>
    </lineage>
</organism>
<feature type="region of interest" description="Disordered" evidence="1">
    <location>
        <begin position="127"/>
        <end position="154"/>
    </location>
</feature>
<accession>A0A7C3RKQ2</accession>
<sequence>MNNKEVNAMKRLITLMLFVILLITLVYPQTQTQQQRRNFMSQEVQYLIRLIRDLRELDKDKKVAITKNQAQKLIPILQELLKTNMLPKKEADKFISRIETVLTDEQITYLDKLQIERQKRFEEIRQKLQQNPQGSQISQGQVNPQWRGPQNVSEKERQEFQKFMEAWSKGQPLNPFYHVTMYKKQLNDLIDYLRKK</sequence>
<gene>
    <name evidence="2" type="ORF">ENW00_07120</name>
</gene>
<feature type="compositionally biased region" description="Polar residues" evidence="1">
    <location>
        <begin position="127"/>
        <end position="152"/>
    </location>
</feature>
<proteinExistence type="predicted"/>
<reference evidence="2" key="1">
    <citation type="journal article" date="2020" name="mSystems">
        <title>Genome- and Community-Level Interaction Insights into Carbon Utilization and Element Cycling Functions of Hydrothermarchaeota in Hydrothermal Sediment.</title>
        <authorList>
            <person name="Zhou Z."/>
            <person name="Liu Y."/>
            <person name="Xu W."/>
            <person name="Pan J."/>
            <person name="Luo Z.H."/>
            <person name="Li M."/>
        </authorList>
    </citation>
    <scope>NUCLEOTIDE SEQUENCE [LARGE SCALE GENOMIC DNA]</scope>
    <source>
        <strain evidence="2">SpSt-81</strain>
    </source>
</reference>
<protein>
    <submittedName>
        <fullName evidence="2">Uncharacterized protein</fullName>
    </submittedName>
</protein>
<evidence type="ECO:0000313" key="2">
    <source>
        <dbReference type="EMBL" id="HFX13900.1"/>
    </source>
</evidence>